<name>A0A2T0TNP1_9BACT</name>
<gene>
    <name evidence="1" type="ORF">CLV58_101214</name>
</gene>
<keyword evidence="2" id="KW-1185">Reference proteome</keyword>
<organism evidence="1 2">
    <name type="scientific">Spirosoma oryzae</name>
    <dbReference type="NCBI Taxonomy" id="1469603"/>
    <lineage>
        <taxon>Bacteria</taxon>
        <taxon>Pseudomonadati</taxon>
        <taxon>Bacteroidota</taxon>
        <taxon>Cytophagia</taxon>
        <taxon>Cytophagales</taxon>
        <taxon>Cytophagaceae</taxon>
        <taxon>Spirosoma</taxon>
    </lineage>
</organism>
<dbReference type="EMBL" id="PVTE01000001">
    <property type="protein sequence ID" value="PRY47148.1"/>
    <property type="molecule type" value="Genomic_DNA"/>
</dbReference>
<proteinExistence type="predicted"/>
<evidence type="ECO:0000313" key="1">
    <source>
        <dbReference type="EMBL" id="PRY47148.1"/>
    </source>
</evidence>
<accession>A0A2T0TNP1</accession>
<evidence type="ECO:0000313" key="2">
    <source>
        <dbReference type="Proteomes" id="UP000238375"/>
    </source>
</evidence>
<reference evidence="1 2" key="1">
    <citation type="submission" date="2018-03" db="EMBL/GenBank/DDBJ databases">
        <title>Genomic Encyclopedia of Archaeal and Bacterial Type Strains, Phase II (KMG-II): from individual species to whole genera.</title>
        <authorList>
            <person name="Goeker M."/>
        </authorList>
    </citation>
    <scope>NUCLEOTIDE SEQUENCE [LARGE SCALE GENOMIC DNA]</scope>
    <source>
        <strain evidence="1 2">DSM 28354</strain>
    </source>
</reference>
<dbReference type="AlphaFoldDB" id="A0A2T0TNP1"/>
<comment type="caution">
    <text evidence="1">The sequence shown here is derived from an EMBL/GenBank/DDBJ whole genome shotgun (WGS) entry which is preliminary data.</text>
</comment>
<dbReference type="Proteomes" id="UP000238375">
    <property type="component" value="Unassembled WGS sequence"/>
</dbReference>
<sequence>MSNQPTVKDHYNRLKTRDLGRFNEFNAELARRQKFNSFIRNVCNNPKKNLQKVDCVIGPLMITYLGFTQENFDTNTIPALPGNVVELNSGSDDLRKAA</sequence>
<protein>
    <submittedName>
        <fullName evidence="1">Uncharacterized protein</fullName>
    </submittedName>
</protein>